<accession>A0A504YEL2</accession>
<comment type="caution">
    <text evidence="4">The sequence shown here is derived from an EMBL/GenBank/DDBJ whole genome shotgun (WGS) entry which is preliminary data.</text>
</comment>
<feature type="region of interest" description="Disordered" evidence="2">
    <location>
        <begin position="943"/>
        <end position="1026"/>
    </location>
</feature>
<dbReference type="SUPFAM" id="SSF47769">
    <property type="entry name" value="SAM/Pointed domain"/>
    <property type="match status" value="1"/>
</dbReference>
<feature type="coiled-coil region" evidence="1">
    <location>
        <begin position="67"/>
        <end position="94"/>
    </location>
</feature>
<dbReference type="EMBL" id="SUNJ01014462">
    <property type="protein sequence ID" value="TPP56460.1"/>
    <property type="molecule type" value="Genomic_DNA"/>
</dbReference>
<feature type="compositionally biased region" description="Polar residues" evidence="2">
    <location>
        <begin position="841"/>
        <end position="854"/>
    </location>
</feature>
<evidence type="ECO:0000259" key="3">
    <source>
        <dbReference type="Pfam" id="PF25986"/>
    </source>
</evidence>
<dbReference type="Gene3D" id="1.10.150.50">
    <property type="entry name" value="Transcription Factor, Ets-1"/>
    <property type="match status" value="2"/>
</dbReference>
<name>A0A504YEL2_FASGI</name>
<organism evidence="4 5">
    <name type="scientific">Fasciola gigantica</name>
    <name type="common">Giant liver fluke</name>
    <dbReference type="NCBI Taxonomy" id="46835"/>
    <lineage>
        <taxon>Eukaryota</taxon>
        <taxon>Metazoa</taxon>
        <taxon>Spiralia</taxon>
        <taxon>Lophotrochozoa</taxon>
        <taxon>Platyhelminthes</taxon>
        <taxon>Trematoda</taxon>
        <taxon>Digenea</taxon>
        <taxon>Plagiorchiida</taxon>
        <taxon>Echinostomata</taxon>
        <taxon>Echinostomatoidea</taxon>
        <taxon>Fasciolidae</taxon>
        <taxon>Fasciola</taxon>
    </lineage>
</organism>
<feature type="compositionally biased region" description="Polar residues" evidence="2">
    <location>
        <begin position="784"/>
        <end position="795"/>
    </location>
</feature>
<feature type="region of interest" description="Disordered" evidence="2">
    <location>
        <begin position="754"/>
        <end position="895"/>
    </location>
</feature>
<evidence type="ECO:0000256" key="1">
    <source>
        <dbReference type="SAM" id="Coils"/>
    </source>
</evidence>
<feature type="compositionally biased region" description="Low complexity" evidence="2">
    <location>
        <begin position="855"/>
        <end position="872"/>
    </location>
</feature>
<dbReference type="STRING" id="46835.A0A504YEL2"/>
<proteinExistence type="predicted"/>
<dbReference type="InterPro" id="IPR037614">
    <property type="entry name" value="Kazrin"/>
</dbReference>
<evidence type="ECO:0000313" key="4">
    <source>
        <dbReference type="EMBL" id="TPP56460.1"/>
    </source>
</evidence>
<reference evidence="4 5" key="1">
    <citation type="submission" date="2019-04" db="EMBL/GenBank/DDBJ databases">
        <title>Annotation for the trematode Fasciola gigantica.</title>
        <authorList>
            <person name="Choi Y.-J."/>
        </authorList>
    </citation>
    <scope>NUCLEOTIDE SEQUENCE [LARGE SCALE GENOMIC DNA]</scope>
    <source>
        <strain evidence="4">Uganda_cow_1</strain>
    </source>
</reference>
<keyword evidence="5" id="KW-1185">Reference proteome</keyword>
<protein>
    <recommendedName>
        <fullName evidence="3">Kazrin N-terminal domain-containing protein</fullName>
    </recommendedName>
</protein>
<dbReference type="PANTHER" id="PTHR12776">
    <property type="entry name" value="KAZRIN-RELATED"/>
    <property type="match status" value="1"/>
</dbReference>
<feature type="domain" description="Kazrin N-terminal" evidence="3">
    <location>
        <begin position="83"/>
        <end position="128"/>
    </location>
</feature>
<gene>
    <name evidence="4" type="ORF">FGIG_03026</name>
</gene>
<feature type="compositionally biased region" description="Low complexity" evidence="2">
    <location>
        <begin position="995"/>
        <end position="1018"/>
    </location>
</feature>
<keyword evidence="1" id="KW-0175">Coiled coil</keyword>
<dbReference type="InterPro" id="IPR059089">
    <property type="entry name" value="Kazrin_N"/>
</dbReference>
<evidence type="ECO:0000313" key="5">
    <source>
        <dbReference type="Proteomes" id="UP000316759"/>
    </source>
</evidence>
<dbReference type="OrthoDB" id="6430345at2759"/>
<dbReference type="PANTHER" id="PTHR12776:SF1">
    <property type="entry name" value="KAZRIN"/>
    <property type="match status" value="1"/>
</dbReference>
<feature type="region of interest" description="Disordered" evidence="2">
    <location>
        <begin position="711"/>
        <end position="734"/>
    </location>
</feature>
<dbReference type="Proteomes" id="UP000316759">
    <property type="component" value="Unassembled WGS sequence"/>
</dbReference>
<feature type="region of interest" description="Disordered" evidence="2">
    <location>
        <begin position="1"/>
        <end position="42"/>
    </location>
</feature>
<feature type="compositionally biased region" description="Polar residues" evidence="2">
    <location>
        <begin position="973"/>
        <end position="994"/>
    </location>
</feature>
<evidence type="ECO:0000256" key="2">
    <source>
        <dbReference type="SAM" id="MobiDB-lite"/>
    </source>
</evidence>
<feature type="compositionally biased region" description="Polar residues" evidence="2">
    <location>
        <begin position="805"/>
        <end position="824"/>
    </location>
</feature>
<feature type="compositionally biased region" description="Low complexity" evidence="2">
    <location>
        <begin position="27"/>
        <end position="39"/>
    </location>
</feature>
<dbReference type="InterPro" id="IPR013761">
    <property type="entry name" value="SAM/pointed_sf"/>
</dbReference>
<sequence length="1026" mass="111052">MGEQTRSMDSDESYETTSEVFREGESDQSSSSSHNSMNRDSSEIRDLYASTFSGPEQGAAHTMDNQIGSLTAKIKEQTIQIQSLKEERIKYLEQITQLYTALEKRESELVEFIQSYEQKANDVAQYMQEVQGLLSQLTTLFPDQLNESSTTEGPLAVFSTDAGSTTMTTTTGSNSLNNPNKTFAGADTSLASELVVQKPQASSLEPNAPRGWDQRGRALLHALSASVATASARNKQGTLPRNTESPAGQIIAGSHLPIAEVPPRPVTRLTGVIVNGSKYGTKANFGTTTTKFTPASNESTTSDPTSSPEVTVCHLPPFCWSPAHVVYWLSEYACLPGGCVAAAERVQLDGKQLTALSGNKADKLLCLSDAGLRRKFQLALEDLRVHGPPGVSRFPGPSHVRPQWICDVWLRQHVGLSQLAPLFAVRRIDGRILASLAIYKRPGRTNPTTALASRNSRNQLISNPTELIIHPHPVSSLPGTPLPLPNGSRVQSGIAIDNRPDFDRSSGTWRGASRKEFHRILLGLSRDNSAVNSSNGGISGADLPPECKMFLGKREACSLRAGIELLRQYNFNLELLEEARRETETINDNLLLWTNQRVARWLKDIGLKAFTEGIDGTGLHGAYMVLDPTFDLARLMKHLHLPASVATAHKLDEHLQALLRPARQREGIIPKQYSIFRRRSISRPGRTSLMQRSITSVSPMDYSSASTPHLLTHPTHHDNNRALESNGAPFDSYPKTMPTNSSFIAALSTLNTNLSRTLNGNQPTGTPTKGSIGGTPKRGKFKSVTVTGDLSNSRFSKVFSRGRPTGQSLGHNPVSKEQISNSGTPLMDSKNGVTPQEERTSTLVRRSSAQPSTINAANAATSSKFSTPTTSPRHTTEPQKSTPYRAGVKPSEAPMVDPFAQSSGRTRMRIVLGQTPRVPTSPTAGGGNTSPFEAAVMTQLPALTNSQSPSPEPLKPNSVSSPNIGPTAKSRTEPLNVSVPNDPVLNNSNTVISETTPNSTFSSLSLSTNSSTSLTHPLTDQKRVLS</sequence>
<dbReference type="AlphaFoldDB" id="A0A504YEL2"/>
<dbReference type="Pfam" id="PF25986">
    <property type="entry name" value="Kazrin"/>
    <property type="match status" value="1"/>
</dbReference>